<dbReference type="EMBL" id="CP003359">
    <property type="protein sequence ID" value="AGB42241.1"/>
    <property type="molecule type" value="Genomic_DNA"/>
</dbReference>
<accession>L0KB48</accession>
<dbReference type="InterPro" id="IPR014026">
    <property type="entry name" value="UDP-Glc/GDP-Man_DH_dimer"/>
</dbReference>
<protein>
    <recommendedName>
        <fullName evidence="3 8">UDP-glucose 6-dehydrogenase</fullName>
        <ecNumber evidence="3 8">1.1.1.22</ecNumber>
    </recommendedName>
</protein>
<feature type="binding site" evidence="10">
    <location>
        <begin position="249"/>
        <end position="253"/>
    </location>
    <ligand>
        <name>substrate</name>
    </ligand>
</feature>
<comment type="pathway">
    <text evidence="1">Nucleotide-sugar biosynthesis; UDP-alpha-D-glucuronate biosynthesis; UDP-alpha-D-glucuronate from UDP-alpha-D-glucose: step 1/1.</text>
</comment>
<dbReference type="EC" id="1.1.1.22" evidence="3 8"/>
<keyword evidence="4 8" id="KW-0560">Oxidoreductase</keyword>
<dbReference type="Proteomes" id="UP000010880">
    <property type="component" value="Chromosome"/>
</dbReference>
<comment type="catalytic activity">
    <reaction evidence="6 8">
        <text>UDP-alpha-D-glucose + 2 NAD(+) + H2O = UDP-alpha-D-glucuronate + 2 NADH + 3 H(+)</text>
        <dbReference type="Rhea" id="RHEA:23596"/>
        <dbReference type="ChEBI" id="CHEBI:15377"/>
        <dbReference type="ChEBI" id="CHEBI:15378"/>
        <dbReference type="ChEBI" id="CHEBI:57540"/>
        <dbReference type="ChEBI" id="CHEBI:57945"/>
        <dbReference type="ChEBI" id="CHEBI:58052"/>
        <dbReference type="ChEBI" id="CHEBI:58885"/>
        <dbReference type="EC" id="1.1.1.22"/>
    </reaction>
</comment>
<feature type="binding site" evidence="10">
    <location>
        <position position="320"/>
    </location>
    <ligand>
        <name>substrate</name>
    </ligand>
</feature>
<dbReference type="NCBIfam" id="TIGR03026">
    <property type="entry name" value="NDP-sugDHase"/>
    <property type="match status" value="1"/>
</dbReference>
<feature type="binding site" evidence="10">
    <location>
        <position position="257"/>
    </location>
    <ligand>
        <name>substrate</name>
    </ligand>
</feature>
<feature type="binding site" evidence="11">
    <location>
        <position position="327"/>
    </location>
    <ligand>
        <name>NAD(+)</name>
        <dbReference type="ChEBI" id="CHEBI:57540"/>
    </ligand>
</feature>
<dbReference type="PIRSF" id="PIRSF500134">
    <property type="entry name" value="UDPglc_DH_bac"/>
    <property type="match status" value="1"/>
</dbReference>
<dbReference type="SUPFAM" id="SSF52413">
    <property type="entry name" value="UDP-glucose/GDP-mannose dehydrogenase C-terminal domain"/>
    <property type="match status" value="1"/>
</dbReference>
<comment type="similarity">
    <text evidence="2 8">Belongs to the UDP-glucose/GDP-mannose dehydrogenase family.</text>
</comment>
<dbReference type="Pfam" id="PF03721">
    <property type="entry name" value="UDPG_MGDP_dh_N"/>
    <property type="match status" value="1"/>
</dbReference>
<dbReference type="InterPro" id="IPR014027">
    <property type="entry name" value="UDP-Glc/GDP-Man_DH_C"/>
</dbReference>
<dbReference type="PIRSF" id="PIRSF000124">
    <property type="entry name" value="UDPglc_GDPman_dh"/>
    <property type="match status" value="1"/>
</dbReference>
<name>L0KB48_HALHC</name>
<dbReference type="UniPathway" id="UPA00038">
    <property type="reaction ID" value="UER00491"/>
</dbReference>
<feature type="binding site" evidence="11">
    <location>
        <position position="155"/>
    </location>
    <ligand>
        <name>NAD(+)</name>
        <dbReference type="ChEBI" id="CHEBI:57540"/>
    </ligand>
</feature>
<feature type="binding site" evidence="11">
    <location>
        <position position="30"/>
    </location>
    <ligand>
        <name>NAD(+)</name>
        <dbReference type="ChEBI" id="CHEBI:57540"/>
    </ligand>
</feature>
<dbReference type="Gene3D" id="1.20.5.100">
    <property type="entry name" value="Cytochrome c1, transmembrane anchor, C-terminal"/>
    <property type="match status" value="1"/>
</dbReference>
<dbReference type="OrthoDB" id="9803238at2"/>
<gene>
    <name evidence="13" type="ordered locus">Halha_2367</name>
</gene>
<evidence type="ECO:0000256" key="3">
    <source>
        <dbReference type="ARBA" id="ARBA00012954"/>
    </source>
</evidence>
<dbReference type="GO" id="GO:0003979">
    <property type="term" value="F:UDP-glucose 6-dehydrogenase activity"/>
    <property type="evidence" value="ECO:0007669"/>
    <property type="project" value="UniProtKB-EC"/>
</dbReference>
<dbReference type="Pfam" id="PF03720">
    <property type="entry name" value="UDPG_MGDP_dh_C"/>
    <property type="match status" value="1"/>
</dbReference>
<evidence type="ECO:0000256" key="10">
    <source>
        <dbReference type="PIRSR" id="PIRSR500134-2"/>
    </source>
</evidence>
<evidence type="ECO:0000256" key="7">
    <source>
        <dbReference type="ARBA" id="ARBA00053241"/>
    </source>
</evidence>
<evidence type="ECO:0000256" key="4">
    <source>
        <dbReference type="ARBA" id="ARBA00023002"/>
    </source>
</evidence>
<evidence type="ECO:0000256" key="1">
    <source>
        <dbReference type="ARBA" id="ARBA00004701"/>
    </source>
</evidence>
<dbReference type="RefSeq" id="WP_015327955.1">
    <property type="nucleotide sequence ID" value="NC_019978.1"/>
</dbReference>
<dbReference type="InterPro" id="IPR036291">
    <property type="entry name" value="NAD(P)-bd_dom_sf"/>
</dbReference>
<dbReference type="PANTHER" id="PTHR43750">
    <property type="entry name" value="UDP-GLUCOSE 6-DEHYDROGENASE TUAD"/>
    <property type="match status" value="1"/>
</dbReference>
<reference evidence="14" key="1">
    <citation type="submission" date="2012-02" db="EMBL/GenBank/DDBJ databases">
        <title>The complete genome of Halobacteroides halobius DSM 5150.</title>
        <authorList>
            <person name="Lucas S."/>
            <person name="Copeland A."/>
            <person name="Lapidus A."/>
            <person name="Glavina del Rio T."/>
            <person name="Dalin E."/>
            <person name="Tice H."/>
            <person name="Bruce D."/>
            <person name="Goodwin L."/>
            <person name="Pitluck S."/>
            <person name="Peters L."/>
            <person name="Mikhailova N."/>
            <person name="Gu W."/>
            <person name="Kyrpides N."/>
            <person name="Mavromatis K."/>
            <person name="Ivanova N."/>
            <person name="Brettin T."/>
            <person name="Detter J.C."/>
            <person name="Han C."/>
            <person name="Larimer F."/>
            <person name="Land M."/>
            <person name="Hauser L."/>
            <person name="Markowitz V."/>
            <person name="Cheng J.-F."/>
            <person name="Hugenholtz P."/>
            <person name="Woyke T."/>
            <person name="Wu D."/>
            <person name="Tindall B."/>
            <person name="Pomrenke H."/>
            <person name="Brambilla E."/>
            <person name="Klenk H.-P."/>
            <person name="Eisen J.A."/>
        </authorList>
    </citation>
    <scope>NUCLEOTIDE SEQUENCE [LARGE SCALE GENOMIC DNA]</scope>
    <source>
        <strain evidence="14">ATCC 35273 / DSM 5150 / MD-1</strain>
    </source>
</reference>
<keyword evidence="5 8" id="KW-0520">NAD</keyword>
<dbReference type="Pfam" id="PF00984">
    <property type="entry name" value="UDPG_MGDP_dh"/>
    <property type="match status" value="1"/>
</dbReference>
<evidence type="ECO:0000256" key="2">
    <source>
        <dbReference type="ARBA" id="ARBA00006601"/>
    </source>
</evidence>
<evidence type="ECO:0000259" key="12">
    <source>
        <dbReference type="SMART" id="SM00984"/>
    </source>
</evidence>
<dbReference type="InterPro" id="IPR017476">
    <property type="entry name" value="UDP-Glc/GDP-Man"/>
</dbReference>
<dbReference type="FunFam" id="1.20.5.100:FF:000001">
    <property type="entry name" value="UDP-glucose 6-dehydrogenase"/>
    <property type="match status" value="1"/>
</dbReference>
<dbReference type="SUPFAM" id="SSF48179">
    <property type="entry name" value="6-phosphogluconate dehydrogenase C-terminal domain-like"/>
    <property type="match status" value="1"/>
</dbReference>
<dbReference type="Gene3D" id="3.40.50.720">
    <property type="entry name" value="NAD(P)-binding Rossmann-like Domain"/>
    <property type="match status" value="2"/>
</dbReference>
<feature type="binding site" evidence="11">
    <location>
        <position position="35"/>
    </location>
    <ligand>
        <name>NAD(+)</name>
        <dbReference type="ChEBI" id="CHEBI:57540"/>
    </ligand>
</feature>
<dbReference type="SMART" id="SM00984">
    <property type="entry name" value="UDPG_MGDP_dh_C"/>
    <property type="match status" value="1"/>
</dbReference>
<organism evidence="13 14">
    <name type="scientific">Halobacteroides halobius (strain ATCC 35273 / DSM 5150 / MD-1)</name>
    <dbReference type="NCBI Taxonomy" id="748449"/>
    <lineage>
        <taxon>Bacteria</taxon>
        <taxon>Bacillati</taxon>
        <taxon>Bacillota</taxon>
        <taxon>Clostridia</taxon>
        <taxon>Halanaerobiales</taxon>
        <taxon>Halobacteroidaceae</taxon>
        <taxon>Halobacteroides</taxon>
    </lineage>
</organism>
<evidence type="ECO:0000256" key="5">
    <source>
        <dbReference type="ARBA" id="ARBA00023027"/>
    </source>
</evidence>
<dbReference type="HOGENOM" id="CLU_023810_1_2_9"/>
<dbReference type="InterPro" id="IPR001732">
    <property type="entry name" value="UDP-Glc/GDP-Man_DH_N"/>
</dbReference>
<feature type="domain" description="UDP-glucose/GDP-mannose dehydrogenase C-terminal" evidence="12">
    <location>
        <begin position="313"/>
        <end position="415"/>
    </location>
</feature>
<dbReference type="GO" id="GO:0006065">
    <property type="term" value="P:UDP-glucuronate biosynthetic process"/>
    <property type="evidence" value="ECO:0007669"/>
    <property type="project" value="UniProtKB-UniPathway"/>
</dbReference>
<feature type="binding site" evidence="10">
    <location>
        <position position="204"/>
    </location>
    <ligand>
        <name>substrate</name>
    </ligand>
</feature>
<dbReference type="SUPFAM" id="SSF51735">
    <property type="entry name" value="NAD(P)-binding Rossmann-fold domains"/>
    <property type="match status" value="1"/>
</dbReference>
<dbReference type="GO" id="GO:0051287">
    <property type="term" value="F:NAD binding"/>
    <property type="evidence" value="ECO:0007669"/>
    <property type="project" value="InterPro"/>
</dbReference>
<evidence type="ECO:0000256" key="9">
    <source>
        <dbReference type="PIRSR" id="PIRSR500134-1"/>
    </source>
</evidence>
<dbReference type="GO" id="GO:0000271">
    <property type="term" value="P:polysaccharide biosynthetic process"/>
    <property type="evidence" value="ECO:0007669"/>
    <property type="project" value="InterPro"/>
</dbReference>
<dbReference type="AlphaFoldDB" id="L0KB48"/>
<dbReference type="InterPro" id="IPR036220">
    <property type="entry name" value="UDP-Glc/GDP-Man_DH_C_sf"/>
</dbReference>
<dbReference type="PANTHER" id="PTHR43750:SF3">
    <property type="entry name" value="UDP-GLUCOSE 6-DEHYDROGENASE TUAD"/>
    <property type="match status" value="1"/>
</dbReference>
<dbReference type="PROSITE" id="PS51257">
    <property type="entry name" value="PROKAR_LIPOPROTEIN"/>
    <property type="match status" value="1"/>
</dbReference>
<feature type="binding site" evidence="10">
    <location>
        <begin position="152"/>
        <end position="155"/>
    </location>
    <ligand>
        <name>substrate</name>
    </ligand>
</feature>
<evidence type="ECO:0000313" key="13">
    <source>
        <dbReference type="EMBL" id="AGB42241.1"/>
    </source>
</evidence>
<feature type="active site" description="Nucleophile" evidence="9">
    <location>
        <position position="260"/>
    </location>
</feature>
<dbReference type="STRING" id="748449.Halha_2367"/>
<keyword evidence="14" id="KW-1185">Reference proteome</keyword>
<sequence length="448" mass="49047">MKLTVVGTGYVGLVSGACFAELGNDVICVDIDQEKIAGLKDGVMPIYEPGLKEIVDRNYEHGNLKFTTSLEAGVKESDIIFIAVGTPSQEDGGADLSAVKAVAQDIAQYINGYKIVIDKSTVPVGTGDWVEELIEQQQEADYDFDVVSCPEFLREGSAVADTMHPDRVIIGTESKKAADILDELHQPFEAPILHTDRYSAEMIKYAANAFLATKISFINEIANICERTGGDVAEVAKGIGTDHRISDKFLRAGVGFGGACFPKDTKAITKTAQERGYDFKVVNSVVEANKLQKQTLVKKLKREVPNLAGQTISVLGLAFKPNTDDMREAPSRTIIKQLLEAGAQVKAYDPIAMEEAQGIFADDIQYCKNAYDAIEDTAAVILVTEWDEFQDLDLDRVAELLTNPIFIDGRNCYDVEEMKKRGFTYYSVGRPAVNNRELAATQEVATTE</sequence>
<evidence type="ECO:0000256" key="8">
    <source>
        <dbReference type="PIRNR" id="PIRNR000124"/>
    </source>
</evidence>
<feature type="binding site" evidence="11">
    <location>
        <position position="263"/>
    </location>
    <ligand>
        <name>NAD(+)</name>
        <dbReference type="ChEBI" id="CHEBI:57540"/>
    </ligand>
</feature>
<proteinExistence type="inferred from homology"/>
<feature type="binding site" evidence="11">
    <location>
        <position position="121"/>
    </location>
    <ligand>
        <name>NAD(+)</name>
        <dbReference type="ChEBI" id="CHEBI:57540"/>
    </ligand>
</feature>
<dbReference type="PATRIC" id="fig|748449.3.peg.2287"/>
<dbReference type="InterPro" id="IPR008927">
    <property type="entry name" value="6-PGluconate_DH-like_C_sf"/>
</dbReference>
<evidence type="ECO:0000313" key="14">
    <source>
        <dbReference type="Proteomes" id="UP000010880"/>
    </source>
</evidence>
<dbReference type="InterPro" id="IPR028357">
    <property type="entry name" value="UDPglc_DH_bac"/>
</dbReference>
<evidence type="ECO:0000256" key="11">
    <source>
        <dbReference type="PIRSR" id="PIRSR500134-3"/>
    </source>
</evidence>
<dbReference type="eggNOG" id="COG1004">
    <property type="taxonomic scope" value="Bacteria"/>
</dbReference>
<feature type="binding site" evidence="11">
    <location>
        <position position="86"/>
    </location>
    <ligand>
        <name>NAD(+)</name>
        <dbReference type="ChEBI" id="CHEBI:57540"/>
    </ligand>
</feature>
<comment type="function">
    <text evidence="7">Catalyzes the conversion of UDP-glucose into UDP-glucuronate, one of the precursors of teichuronic acid.</text>
</comment>
<dbReference type="KEGG" id="hhl:Halha_2367"/>
<evidence type="ECO:0000256" key="6">
    <source>
        <dbReference type="ARBA" id="ARBA00047473"/>
    </source>
</evidence>